<dbReference type="InterPro" id="IPR052016">
    <property type="entry name" value="Bact_Sigma-Reg"/>
</dbReference>
<feature type="domain" description="PPM-type phosphatase" evidence="2">
    <location>
        <begin position="208"/>
        <end position="276"/>
    </location>
</feature>
<dbReference type="Gene3D" id="3.60.40.10">
    <property type="entry name" value="PPM-type phosphatase domain"/>
    <property type="match status" value="1"/>
</dbReference>
<dbReference type="AlphaFoldDB" id="I6ZYS0"/>
<evidence type="ECO:0000259" key="2">
    <source>
        <dbReference type="Pfam" id="PF07228"/>
    </source>
</evidence>
<dbReference type="PANTHER" id="PTHR43156">
    <property type="entry name" value="STAGE II SPORULATION PROTEIN E-RELATED"/>
    <property type="match status" value="1"/>
</dbReference>
<organism evidence="3 4">
    <name type="scientific">Melioribacter roseus (strain DSM 23840 / JCM 17771 / VKM B-2668 / P3M-2)</name>
    <dbReference type="NCBI Taxonomy" id="1191523"/>
    <lineage>
        <taxon>Bacteria</taxon>
        <taxon>Pseudomonadati</taxon>
        <taxon>Ignavibacteriota</taxon>
        <taxon>Ignavibacteria</taxon>
        <taxon>Ignavibacteriales</taxon>
        <taxon>Melioribacteraceae</taxon>
        <taxon>Melioribacter</taxon>
    </lineage>
</organism>
<reference evidence="3 4" key="1">
    <citation type="journal article" date="2013" name="PLoS ONE">
        <title>Genomic analysis of Melioribacter roseus, facultatively anaerobic organotrophic bacterium representing a novel deep lineage within Bacteriodetes/Chlorobi group.</title>
        <authorList>
            <person name="Kadnikov V.V."/>
            <person name="Mardanov A.V."/>
            <person name="Podosokorskaya O.A."/>
            <person name="Gavrilov S.N."/>
            <person name="Kublanov I.V."/>
            <person name="Beletsky A.V."/>
            <person name="Bonch-Osmolovskaya E.A."/>
            <person name="Ravin N.V."/>
        </authorList>
    </citation>
    <scope>NUCLEOTIDE SEQUENCE [LARGE SCALE GENOMIC DNA]</scope>
    <source>
        <strain evidence="4">JCM 17771 / P3M-2</strain>
    </source>
</reference>
<name>I6ZYS0_MELRP</name>
<dbReference type="STRING" id="1191523.MROS_0927"/>
<dbReference type="KEGG" id="mro:MROS_0927"/>
<evidence type="ECO:0000313" key="3">
    <source>
        <dbReference type="EMBL" id="AFN74168.1"/>
    </source>
</evidence>
<dbReference type="Proteomes" id="UP000009011">
    <property type="component" value="Chromosome"/>
</dbReference>
<dbReference type="EMBL" id="CP003557">
    <property type="protein sequence ID" value="AFN74168.1"/>
    <property type="molecule type" value="Genomic_DNA"/>
</dbReference>
<dbReference type="Pfam" id="PF07228">
    <property type="entry name" value="SpoIIE"/>
    <property type="match status" value="1"/>
</dbReference>
<evidence type="ECO:0000313" key="4">
    <source>
        <dbReference type="Proteomes" id="UP000009011"/>
    </source>
</evidence>
<evidence type="ECO:0000256" key="1">
    <source>
        <dbReference type="ARBA" id="ARBA00022801"/>
    </source>
</evidence>
<dbReference type="eggNOG" id="COG2208">
    <property type="taxonomic scope" value="Bacteria"/>
</dbReference>
<proteinExistence type="predicted"/>
<sequence length="282" mass="32154">MIDPKIFYRKLDSLLAKIGTEKSGEDFLFTIAQELEKTFGEDLHICNGRIYVEQDDKFVLVSPKDNKKNYLTEIPADSEPMQALLKSKTYIFDDPNFTIDSSVLLKKDYRIPAAISVKSPDSRWIFVFELKSGWIREEIEFCFNAVRTVLNYRLTSEAVKDEMEQAVQIQQSLLPVNIPEVEGLQIAARSIPAELVGGDFYDFFDFDDDVFGVCVGDASGHGLPAALLVRDVVTGLRMGLEKHLKMVYTFKKLNNVIYRSVYSTSFVSLVYAEIEKTEIFFM</sequence>
<accession>I6ZYS0</accession>
<gene>
    <name evidence="3" type="ordered locus">MROS_0927</name>
</gene>
<keyword evidence="1" id="KW-0378">Hydrolase</keyword>
<dbReference type="InterPro" id="IPR001932">
    <property type="entry name" value="PPM-type_phosphatase-like_dom"/>
</dbReference>
<dbReference type="PANTHER" id="PTHR43156:SF2">
    <property type="entry name" value="STAGE II SPORULATION PROTEIN E"/>
    <property type="match status" value="1"/>
</dbReference>
<dbReference type="HOGENOM" id="CLU_986265_0_0_10"/>
<keyword evidence="4" id="KW-1185">Reference proteome</keyword>
<protein>
    <recommendedName>
        <fullName evidence="2">PPM-type phosphatase domain-containing protein</fullName>
    </recommendedName>
</protein>
<dbReference type="GO" id="GO:0016791">
    <property type="term" value="F:phosphatase activity"/>
    <property type="evidence" value="ECO:0007669"/>
    <property type="project" value="TreeGrafter"/>
</dbReference>
<dbReference type="InterPro" id="IPR036457">
    <property type="entry name" value="PPM-type-like_dom_sf"/>
</dbReference>